<evidence type="ECO:0000256" key="1">
    <source>
        <dbReference type="SAM" id="MobiDB-lite"/>
    </source>
</evidence>
<dbReference type="RefSeq" id="WP_136729197.1">
    <property type="nucleotide sequence ID" value="NZ_SUMC01000074.1"/>
</dbReference>
<dbReference type="OrthoDB" id="4249946at2"/>
<accession>A0A4U0RXX0</accession>
<sequence length="113" mass="12609">MHVSRDGELCHVEIFRRWPGPVIADGGDAQEPLPEQVQALLKEHGFVEHQQAPLYLWYELPPGLQAQEENARATCALVALTEAEYRVAFDPDLYDDASDGRTNSQRSVPPPEG</sequence>
<comment type="caution">
    <text evidence="2">The sequence shown here is derived from an EMBL/GenBank/DDBJ whole genome shotgun (WGS) entry which is preliminary data.</text>
</comment>
<gene>
    <name evidence="2" type="ORF">FCI23_40910</name>
</gene>
<evidence type="ECO:0000313" key="3">
    <source>
        <dbReference type="Proteomes" id="UP000305778"/>
    </source>
</evidence>
<dbReference type="Proteomes" id="UP000305778">
    <property type="component" value="Unassembled WGS sequence"/>
</dbReference>
<protein>
    <submittedName>
        <fullName evidence="2">Uncharacterized protein</fullName>
    </submittedName>
</protein>
<organism evidence="2 3">
    <name type="scientific">Actinacidiphila oryziradicis</name>
    <dbReference type="NCBI Taxonomy" id="2571141"/>
    <lineage>
        <taxon>Bacteria</taxon>
        <taxon>Bacillati</taxon>
        <taxon>Actinomycetota</taxon>
        <taxon>Actinomycetes</taxon>
        <taxon>Kitasatosporales</taxon>
        <taxon>Streptomycetaceae</taxon>
        <taxon>Actinacidiphila</taxon>
    </lineage>
</organism>
<dbReference type="AlphaFoldDB" id="A0A4U0RXX0"/>
<keyword evidence="3" id="KW-1185">Reference proteome</keyword>
<feature type="region of interest" description="Disordered" evidence="1">
    <location>
        <begin position="92"/>
        <end position="113"/>
    </location>
</feature>
<dbReference type="EMBL" id="SUMC01000074">
    <property type="protein sequence ID" value="TKA01222.1"/>
    <property type="molecule type" value="Genomic_DNA"/>
</dbReference>
<evidence type="ECO:0000313" key="2">
    <source>
        <dbReference type="EMBL" id="TKA01222.1"/>
    </source>
</evidence>
<name>A0A4U0RXX0_9ACTN</name>
<reference evidence="2 3" key="1">
    <citation type="submission" date="2019-04" db="EMBL/GenBank/DDBJ databases">
        <title>Streptomyces oryziradicis sp. nov., a novel actinomycete isolated from rhizosphere soil of rice (Oryza sativa L.).</title>
        <authorList>
            <person name="Li C."/>
        </authorList>
    </citation>
    <scope>NUCLEOTIDE SEQUENCE [LARGE SCALE GENOMIC DNA]</scope>
    <source>
        <strain evidence="2 3">NEAU-C40</strain>
    </source>
</reference>
<proteinExistence type="predicted"/>